<dbReference type="Gene3D" id="3.90.180.10">
    <property type="entry name" value="Medium-chain alcohol dehydrogenases, catalytic domain"/>
    <property type="match status" value="1"/>
</dbReference>
<evidence type="ECO:0000256" key="2">
    <source>
        <dbReference type="ARBA" id="ARBA00022833"/>
    </source>
</evidence>
<dbReference type="Proteomes" id="UP000247416">
    <property type="component" value="Unassembled WGS sequence"/>
</dbReference>
<accession>A0A318U132</accession>
<dbReference type="InterPro" id="IPR020843">
    <property type="entry name" value="ER"/>
</dbReference>
<feature type="domain" description="Enoyl reductase (ER)" evidence="4">
    <location>
        <begin position="19"/>
        <end position="349"/>
    </location>
</feature>
<dbReference type="PANTHER" id="PTHR43401:SF2">
    <property type="entry name" value="L-THREONINE 3-DEHYDROGENASE"/>
    <property type="match status" value="1"/>
</dbReference>
<dbReference type="GO" id="GO:0046872">
    <property type="term" value="F:metal ion binding"/>
    <property type="evidence" value="ECO:0007669"/>
    <property type="project" value="UniProtKB-KW"/>
</dbReference>
<dbReference type="InterPro" id="IPR036291">
    <property type="entry name" value="NAD(P)-bd_dom_sf"/>
</dbReference>
<dbReference type="SMART" id="SM00829">
    <property type="entry name" value="PKS_ER"/>
    <property type="match status" value="1"/>
</dbReference>
<gene>
    <name evidence="5" type="ORF">BJ095_11738</name>
</gene>
<keyword evidence="1" id="KW-0479">Metal-binding</keyword>
<dbReference type="InterPro" id="IPR013154">
    <property type="entry name" value="ADH-like_N"/>
</dbReference>
<evidence type="ECO:0000256" key="1">
    <source>
        <dbReference type="ARBA" id="ARBA00022723"/>
    </source>
</evidence>
<dbReference type="CDD" id="cd08236">
    <property type="entry name" value="sugar_DH"/>
    <property type="match status" value="1"/>
</dbReference>
<dbReference type="EMBL" id="QJTJ01000017">
    <property type="protein sequence ID" value="PYF05629.1"/>
    <property type="molecule type" value="Genomic_DNA"/>
</dbReference>
<dbReference type="Pfam" id="PF08240">
    <property type="entry name" value="ADH_N"/>
    <property type="match status" value="1"/>
</dbReference>
<comment type="caution">
    <text evidence="5">The sequence shown here is derived from an EMBL/GenBank/DDBJ whole genome shotgun (WGS) entry which is preliminary data.</text>
</comment>
<sequence>MKTTQGGNTVKAVKLYEPGNLKVEQVDSPSIDSEEVLIQVKAVGICGSDIPRALVKGAYYQGLTLGHEFAGIIVECGQDTEGWKVGDRVTIAPLVPCMECDYCKIGKYGLCDNYNYYGSRTDGAMAKYIKVHKNNLLKLPDTVSYEAGAMVDPAANAVHGLWRGDLKPGDTVVVIGLGAIGLFAVQYAREMGAAEVIAIDVFEEKLQVAKLLGADRVINSKEADPIIELESTKVNLVLDTSGSPTAQNQAVSMTGKLGSVVFLGISNKELTLSAKSVDRLLRYEIGIRGSWNSFSDPFPGEEWSFTIECMAKGRIQTDPIVSHRFKIDETPDVFEKIKNKDIVFNKILIFPEE</sequence>
<evidence type="ECO:0000313" key="6">
    <source>
        <dbReference type="Proteomes" id="UP000247416"/>
    </source>
</evidence>
<dbReference type="InterPro" id="IPR011032">
    <property type="entry name" value="GroES-like_sf"/>
</dbReference>
<evidence type="ECO:0000259" key="4">
    <source>
        <dbReference type="SMART" id="SM00829"/>
    </source>
</evidence>
<evidence type="ECO:0000313" key="5">
    <source>
        <dbReference type="EMBL" id="PYF05629.1"/>
    </source>
</evidence>
<dbReference type="GO" id="GO:0016491">
    <property type="term" value="F:oxidoreductase activity"/>
    <property type="evidence" value="ECO:0007669"/>
    <property type="project" value="UniProtKB-KW"/>
</dbReference>
<dbReference type="InterPro" id="IPR013149">
    <property type="entry name" value="ADH-like_C"/>
</dbReference>
<keyword evidence="3" id="KW-0560">Oxidoreductase</keyword>
<dbReference type="SUPFAM" id="SSF50129">
    <property type="entry name" value="GroES-like"/>
    <property type="match status" value="1"/>
</dbReference>
<name>A0A318U132_9BACL</name>
<evidence type="ECO:0000256" key="3">
    <source>
        <dbReference type="ARBA" id="ARBA00023002"/>
    </source>
</evidence>
<dbReference type="OrthoDB" id="9770238at2"/>
<protein>
    <submittedName>
        <fullName evidence="5">L-iditol 2-dehydrogenase</fullName>
    </submittedName>
</protein>
<reference evidence="5 6" key="1">
    <citation type="submission" date="2018-06" db="EMBL/GenBank/DDBJ databases">
        <title>Genomic Encyclopedia of Archaeal and Bacterial Type Strains, Phase II (KMG-II): from individual species to whole genera.</title>
        <authorList>
            <person name="Goeker M."/>
        </authorList>
    </citation>
    <scope>NUCLEOTIDE SEQUENCE [LARGE SCALE GENOMIC DNA]</scope>
    <source>
        <strain evidence="5 6">KACC 16626</strain>
    </source>
</reference>
<keyword evidence="6" id="KW-1185">Reference proteome</keyword>
<dbReference type="PANTHER" id="PTHR43401">
    <property type="entry name" value="L-THREONINE 3-DEHYDROGENASE"/>
    <property type="match status" value="1"/>
</dbReference>
<organism evidence="5 6">
    <name type="scientific">Ureibacillus chungkukjangi</name>
    <dbReference type="NCBI Taxonomy" id="1202712"/>
    <lineage>
        <taxon>Bacteria</taxon>
        <taxon>Bacillati</taxon>
        <taxon>Bacillota</taxon>
        <taxon>Bacilli</taxon>
        <taxon>Bacillales</taxon>
        <taxon>Caryophanaceae</taxon>
        <taxon>Ureibacillus</taxon>
    </lineage>
</organism>
<keyword evidence="2" id="KW-0862">Zinc</keyword>
<proteinExistence type="predicted"/>
<dbReference type="Gene3D" id="3.40.50.720">
    <property type="entry name" value="NAD(P)-binding Rossmann-like Domain"/>
    <property type="match status" value="1"/>
</dbReference>
<dbReference type="AlphaFoldDB" id="A0A318U132"/>
<dbReference type="SUPFAM" id="SSF51735">
    <property type="entry name" value="NAD(P)-binding Rossmann-fold domains"/>
    <property type="match status" value="1"/>
</dbReference>
<dbReference type="Pfam" id="PF00107">
    <property type="entry name" value="ADH_zinc_N"/>
    <property type="match status" value="1"/>
</dbReference>
<dbReference type="InterPro" id="IPR050129">
    <property type="entry name" value="Zn_alcohol_dh"/>
</dbReference>